<dbReference type="InterPro" id="IPR006311">
    <property type="entry name" value="TAT_signal"/>
</dbReference>
<keyword evidence="3" id="KW-0732">Signal</keyword>
<dbReference type="CDD" id="cd08496">
    <property type="entry name" value="PBP2_NikA_DppA_OppA_like_9"/>
    <property type="match status" value="1"/>
</dbReference>
<dbReference type="PIRSF" id="PIRSF002741">
    <property type="entry name" value="MppA"/>
    <property type="match status" value="1"/>
</dbReference>
<dbReference type="PROSITE" id="PS51318">
    <property type="entry name" value="TAT"/>
    <property type="match status" value="1"/>
</dbReference>
<reference evidence="6 7" key="1">
    <citation type="submission" date="2019-04" db="EMBL/GenBank/DDBJ databases">
        <title>Whole genome sequencing of cave bacteria.</title>
        <authorList>
            <person name="Gan H.M."/>
            <person name="Barton H."/>
            <person name="Savka M.A."/>
        </authorList>
    </citation>
    <scope>NUCLEOTIDE SEQUENCE [LARGE SCALE GENOMIC DNA]</scope>
    <source>
        <strain evidence="6 7">LC387</strain>
    </source>
</reference>
<dbReference type="Pfam" id="PF00496">
    <property type="entry name" value="SBP_bac_5"/>
    <property type="match status" value="1"/>
</dbReference>
<gene>
    <name evidence="5" type="ORF">HNQ36_000451</name>
    <name evidence="6" type="ORF">YH63_020670</name>
</gene>
<evidence type="ECO:0000313" key="8">
    <source>
        <dbReference type="Proteomes" id="UP000521227"/>
    </source>
</evidence>
<feature type="domain" description="Solute-binding protein family 5" evidence="4">
    <location>
        <begin position="85"/>
        <end position="434"/>
    </location>
</feature>
<dbReference type="RefSeq" id="WP_046830156.1">
    <property type="nucleotide sequence ID" value="NZ_JACHIJ010000001.1"/>
</dbReference>
<evidence type="ECO:0000256" key="3">
    <source>
        <dbReference type="ARBA" id="ARBA00022729"/>
    </source>
</evidence>
<sequence>MKKFDHMVGALHRREMLALIGGAAAASTFGLPAFAQEQKKGGILKIAAPANPSSLDPATGGAGSDHSILWTMYDTLVEWDYPTLKPKPGLAKWSYPDPKTLVFDIQSGIKFHDGTPLDAEAVKFNIDRGRQDQRSNVKADLTSVESVEVTGPLQVTLKLKNADSALPAIFSDRAGMMVSPTNIKALGNDTDRKPVGAGPWKFVRWADNEIIVVTRNESYWRPGRPYLDGIEFNIIPELATALRSVVAGQNDMSFALPARLKPVIDRAKNLTTVTSPTLYCIQIYFNHARAPLDNVKVRQAINFALDRDAFVKATMNGLGEPARMTLPSTHWAYDKSIANLYPHDPDKARKLLAEAGFKDGLELTIGGYMDQDSVRRGEVIQDQLGKAGIRLKFSRGTIAEISSQFFATEKKFDLLVSAWTGRPDPSMTYALGFDKGAYYNAGRLAAPELSAMIQESRESEDLTKRAAVFAKIQRFTMENALSAPLAFQFEIDALSEKVKGFKPNLLGKPKFENISLG</sequence>
<reference evidence="5 8" key="2">
    <citation type="submission" date="2020-08" db="EMBL/GenBank/DDBJ databases">
        <title>Genomic Encyclopedia of Type Strains, Phase IV (KMG-IV): sequencing the most valuable type-strain genomes for metagenomic binning, comparative biology and taxonomic classification.</title>
        <authorList>
            <person name="Goeker M."/>
        </authorList>
    </citation>
    <scope>NUCLEOTIDE SEQUENCE [LARGE SCALE GENOMIC DNA]</scope>
    <source>
        <strain evidence="5 8">DSM 17498</strain>
    </source>
</reference>
<proteinExistence type="inferred from homology"/>
<evidence type="ECO:0000259" key="4">
    <source>
        <dbReference type="Pfam" id="PF00496"/>
    </source>
</evidence>
<evidence type="ECO:0000313" key="7">
    <source>
        <dbReference type="Proteomes" id="UP000034832"/>
    </source>
</evidence>
<dbReference type="InterPro" id="IPR039424">
    <property type="entry name" value="SBP_5"/>
</dbReference>
<dbReference type="EMBL" id="JACHIJ010000001">
    <property type="protein sequence ID" value="MBB5050503.1"/>
    <property type="molecule type" value="Genomic_DNA"/>
</dbReference>
<dbReference type="GO" id="GO:0043190">
    <property type="term" value="C:ATP-binding cassette (ABC) transporter complex"/>
    <property type="evidence" value="ECO:0007669"/>
    <property type="project" value="InterPro"/>
</dbReference>
<dbReference type="SUPFAM" id="SSF53850">
    <property type="entry name" value="Periplasmic binding protein-like II"/>
    <property type="match status" value="1"/>
</dbReference>
<evidence type="ECO:0000256" key="2">
    <source>
        <dbReference type="ARBA" id="ARBA00005695"/>
    </source>
</evidence>
<dbReference type="Proteomes" id="UP000034832">
    <property type="component" value="Unassembled WGS sequence"/>
</dbReference>
<dbReference type="Gene3D" id="3.90.76.10">
    <property type="entry name" value="Dipeptide-binding Protein, Domain 1"/>
    <property type="match status" value="1"/>
</dbReference>
<dbReference type="GO" id="GO:0030288">
    <property type="term" value="C:outer membrane-bounded periplasmic space"/>
    <property type="evidence" value="ECO:0007669"/>
    <property type="project" value="UniProtKB-ARBA"/>
</dbReference>
<evidence type="ECO:0000313" key="5">
    <source>
        <dbReference type="EMBL" id="MBB5050503.1"/>
    </source>
</evidence>
<keyword evidence="7" id="KW-1185">Reference proteome</keyword>
<dbReference type="Proteomes" id="UP000521227">
    <property type="component" value="Unassembled WGS sequence"/>
</dbReference>
<dbReference type="InterPro" id="IPR000914">
    <property type="entry name" value="SBP_5_dom"/>
</dbReference>
<dbReference type="EMBL" id="LBIA02000001">
    <property type="protein sequence ID" value="TKT73644.1"/>
    <property type="molecule type" value="Genomic_DNA"/>
</dbReference>
<protein>
    <submittedName>
        <fullName evidence="6">Peptide ABC transporter</fullName>
    </submittedName>
    <submittedName>
        <fullName evidence="5">Peptide/nickel transport system permease protein/peptide/nickel transport system substrate-binding protein</fullName>
    </submittedName>
</protein>
<dbReference type="InterPro" id="IPR030678">
    <property type="entry name" value="Peptide/Ni-bd"/>
</dbReference>
<dbReference type="Gene3D" id="3.40.190.10">
    <property type="entry name" value="Periplasmic binding protein-like II"/>
    <property type="match status" value="1"/>
</dbReference>
<comment type="subcellular location">
    <subcellularLocation>
        <location evidence="1">Periplasm</location>
    </subcellularLocation>
</comment>
<dbReference type="GO" id="GO:1904680">
    <property type="term" value="F:peptide transmembrane transporter activity"/>
    <property type="evidence" value="ECO:0007669"/>
    <property type="project" value="TreeGrafter"/>
</dbReference>
<dbReference type="Gene3D" id="3.10.105.10">
    <property type="entry name" value="Dipeptide-binding Protein, Domain 3"/>
    <property type="match status" value="1"/>
</dbReference>
<organism evidence="6 7">
    <name type="scientific">Afipia massiliensis</name>
    <dbReference type="NCBI Taxonomy" id="211460"/>
    <lineage>
        <taxon>Bacteria</taxon>
        <taxon>Pseudomonadati</taxon>
        <taxon>Pseudomonadota</taxon>
        <taxon>Alphaproteobacteria</taxon>
        <taxon>Hyphomicrobiales</taxon>
        <taxon>Nitrobacteraceae</taxon>
        <taxon>Afipia</taxon>
    </lineage>
</organism>
<dbReference type="OrthoDB" id="9803988at2"/>
<accession>A0A4U6BXP6</accession>
<comment type="caution">
    <text evidence="6">The sequence shown here is derived from an EMBL/GenBank/DDBJ whole genome shotgun (WGS) entry which is preliminary data.</text>
</comment>
<evidence type="ECO:0000256" key="1">
    <source>
        <dbReference type="ARBA" id="ARBA00004418"/>
    </source>
</evidence>
<comment type="similarity">
    <text evidence="2">Belongs to the bacterial solute-binding protein 5 family.</text>
</comment>
<name>A0A4U6BXP6_9BRAD</name>
<dbReference type="AlphaFoldDB" id="A0A4U6BXP6"/>
<dbReference type="STRING" id="211460.YH63_20435"/>
<dbReference type="PANTHER" id="PTHR30290:SF38">
    <property type="entry name" value="D,D-DIPEPTIDE-BINDING PERIPLASMIC PROTEIN DDPA-RELATED"/>
    <property type="match status" value="1"/>
</dbReference>
<evidence type="ECO:0000313" key="6">
    <source>
        <dbReference type="EMBL" id="TKT73644.1"/>
    </source>
</evidence>
<dbReference type="GO" id="GO:0015833">
    <property type="term" value="P:peptide transport"/>
    <property type="evidence" value="ECO:0007669"/>
    <property type="project" value="TreeGrafter"/>
</dbReference>
<dbReference type="PANTHER" id="PTHR30290">
    <property type="entry name" value="PERIPLASMIC BINDING COMPONENT OF ABC TRANSPORTER"/>
    <property type="match status" value="1"/>
</dbReference>